<dbReference type="Pfam" id="PF07907">
    <property type="entry name" value="YibE_F"/>
    <property type="match status" value="1"/>
</dbReference>
<feature type="region of interest" description="Disordered" evidence="1">
    <location>
        <begin position="39"/>
        <end position="63"/>
    </location>
</feature>
<gene>
    <name evidence="3" type="ordered locus">Sgly_2876</name>
</gene>
<sequence>MDIDHNRGNRSNHYSILAIILAVLILMSFPFVVRGEDNAPAEGTVSTEGTAPAEGIAPAEGTAPAEETVRGKILDITENKEKENDLQYSGGEMKIIYQDIKVHILSGEHKGETVIAQNVIDERMVYNLKLKVGQEVITQIVEDNDGKVVNAYVTEIYRQTYLTYLLILFLFSLVVFGKVKGLKTIVTLAITGLAILKLLLPGILAGYNPILLTVGICAVITALSLFIISGINRKSVAAIIGTTGGVLVAGMIAMIFGSLASLTGLGEQETQMLAFIPRENGFDFEGLLFTAIIIGALGAIMDIAMSISSSLYEIETLKPEITPKELVRAGMNIGGDVMGTMSNTLILAYVGASLPLLLLFMAHAIPFQQFINWDMISSEVVRALAGSIGIILTIPLTTIVATILRKKKKEKAER</sequence>
<dbReference type="PANTHER" id="PTHR41771">
    <property type="entry name" value="MEMBRANE PROTEIN-RELATED"/>
    <property type="match status" value="1"/>
</dbReference>
<proteinExistence type="predicted"/>
<evidence type="ECO:0000313" key="3">
    <source>
        <dbReference type="EMBL" id="ADY57145.1"/>
    </source>
</evidence>
<feature type="transmembrane region" description="Helical" evidence="2">
    <location>
        <begin position="184"/>
        <end position="204"/>
    </location>
</feature>
<feature type="transmembrane region" description="Helical" evidence="2">
    <location>
        <begin position="210"/>
        <end position="229"/>
    </location>
</feature>
<keyword evidence="4" id="KW-1185">Reference proteome</keyword>
<dbReference type="Proteomes" id="UP000007488">
    <property type="component" value="Chromosome"/>
</dbReference>
<dbReference type="RefSeq" id="WP_013625965.1">
    <property type="nucleotide sequence ID" value="NC_015172.1"/>
</dbReference>
<organism evidence="3 4">
    <name type="scientific">Syntrophobotulus glycolicus (strain DSM 8271 / FlGlyR)</name>
    <dbReference type="NCBI Taxonomy" id="645991"/>
    <lineage>
        <taxon>Bacteria</taxon>
        <taxon>Bacillati</taxon>
        <taxon>Bacillota</taxon>
        <taxon>Clostridia</taxon>
        <taxon>Eubacteriales</taxon>
        <taxon>Desulfitobacteriaceae</taxon>
        <taxon>Syntrophobotulus</taxon>
    </lineage>
</organism>
<keyword evidence="2" id="KW-0472">Membrane</keyword>
<keyword evidence="2" id="KW-0812">Transmembrane</keyword>
<dbReference type="eggNOG" id="COG5438">
    <property type="taxonomic scope" value="Bacteria"/>
</dbReference>
<dbReference type="HOGENOM" id="CLU_028166_4_0_9"/>
<feature type="transmembrane region" description="Helical" evidence="2">
    <location>
        <begin position="161"/>
        <end position="177"/>
    </location>
</feature>
<dbReference type="KEGG" id="sgy:Sgly_2876"/>
<reference evidence="4" key="2">
    <citation type="submission" date="2011-02" db="EMBL/GenBank/DDBJ databases">
        <title>The complete genome of Syntrophobotulus glycolicus DSM 8271.</title>
        <authorList>
            <person name="Lucas S."/>
            <person name="Copeland A."/>
            <person name="Lapidus A."/>
            <person name="Bruce D."/>
            <person name="Goodwin L."/>
            <person name="Pitluck S."/>
            <person name="Kyrpides N."/>
            <person name="Mavromatis K."/>
            <person name="Pagani I."/>
            <person name="Ivanova N."/>
            <person name="Mikhailova N."/>
            <person name="Chertkov O."/>
            <person name="Held B."/>
            <person name="Detter J.C."/>
            <person name="Tapia R."/>
            <person name="Han C."/>
            <person name="Land M."/>
            <person name="Hauser L."/>
            <person name="Markowitz V."/>
            <person name="Cheng J.-F."/>
            <person name="Hugenholtz P."/>
            <person name="Woyke T."/>
            <person name="Wu D."/>
            <person name="Spring S."/>
            <person name="Schroeder M."/>
            <person name="Brambilla E."/>
            <person name="Klenk H.-P."/>
            <person name="Eisen J.A."/>
        </authorList>
    </citation>
    <scope>NUCLEOTIDE SEQUENCE [LARGE SCALE GENOMIC DNA]</scope>
    <source>
        <strain evidence="4">DSM 8271 / FlGlyR</strain>
    </source>
</reference>
<name>F0SZ27_SYNGF</name>
<evidence type="ECO:0000313" key="4">
    <source>
        <dbReference type="Proteomes" id="UP000007488"/>
    </source>
</evidence>
<evidence type="ECO:0000256" key="1">
    <source>
        <dbReference type="SAM" id="MobiDB-lite"/>
    </source>
</evidence>
<protein>
    <submittedName>
        <fullName evidence="3">YibE/F family protein</fullName>
    </submittedName>
</protein>
<evidence type="ECO:0000256" key="2">
    <source>
        <dbReference type="SAM" id="Phobius"/>
    </source>
</evidence>
<feature type="transmembrane region" description="Helical" evidence="2">
    <location>
        <begin position="12"/>
        <end position="33"/>
    </location>
</feature>
<feature type="transmembrane region" description="Helical" evidence="2">
    <location>
        <begin position="385"/>
        <end position="404"/>
    </location>
</feature>
<feature type="compositionally biased region" description="Low complexity" evidence="1">
    <location>
        <begin position="48"/>
        <end position="63"/>
    </location>
</feature>
<dbReference type="InterPro" id="IPR012507">
    <property type="entry name" value="YibE_F"/>
</dbReference>
<feature type="transmembrane region" description="Helical" evidence="2">
    <location>
        <begin position="236"/>
        <end position="266"/>
    </location>
</feature>
<reference evidence="3 4" key="1">
    <citation type="journal article" date="2011" name="Stand. Genomic Sci.">
        <title>Complete genome sequence of Syntrophobotulus glycolicus type strain (FlGlyR).</title>
        <authorList>
            <person name="Han C."/>
            <person name="Mwirichia R."/>
            <person name="Chertkov O."/>
            <person name="Held B."/>
            <person name="Lapidus A."/>
            <person name="Nolan M."/>
            <person name="Lucas S."/>
            <person name="Hammon N."/>
            <person name="Deshpande S."/>
            <person name="Cheng J.F."/>
            <person name="Tapia R."/>
            <person name="Goodwin L."/>
            <person name="Pitluck S."/>
            <person name="Huntemann M."/>
            <person name="Liolios K."/>
            <person name="Ivanova N."/>
            <person name="Pagani I."/>
            <person name="Mavromatis K."/>
            <person name="Ovchinikova G."/>
            <person name="Pati A."/>
            <person name="Chen A."/>
            <person name="Palaniappan K."/>
            <person name="Land M."/>
            <person name="Hauser L."/>
            <person name="Brambilla E.M."/>
            <person name="Rohde M."/>
            <person name="Spring S."/>
            <person name="Sikorski J."/>
            <person name="Goker M."/>
            <person name="Woyke T."/>
            <person name="Bristow J."/>
            <person name="Eisen J.A."/>
            <person name="Markowitz V."/>
            <person name="Hugenholtz P."/>
            <person name="Kyrpides N.C."/>
            <person name="Klenk H.P."/>
            <person name="Detter J.C."/>
        </authorList>
    </citation>
    <scope>NUCLEOTIDE SEQUENCE [LARGE SCALE GENOMIC DNA]</scope>
    <source>
        <strain evidence="4">DSM 8271 / FlGlyR</strain>
    </source>
</reference>
<feature type="transmembrane region" description="Helical" evidence="2">
    <location>
        <begin position="346"/>
        <end position="365"/>
    </location>
</feature>
<dbReference type="EMBL" id="CP002547">
    <property type="protein sequence ID" value="ADY57145.1"/>
    <property type="molecule type" value="Genomic_DNA"/>
</dbReference>
<accession>F0SZ27</accession>
<dbReference type="PANTHER" id="PTHR41771:SF1">
    <property type="entry name" value="MEMBRANE PROTEIN"/>
    <property type="match status" value="1"/>
</dbReference>
<feature type="transmembrane region" description="Helical" evidence="2">
    <location>
        <begin position="286"/>
        <end position="305"/>
    </location>
</feature>
<dbReference type="AlphaFoldDB" id="F0SZ27"/>
<keyword evidence="2" id="KW-1133">Transmembrane helix</keyword>